<evidence type="ECO:0000313" key="2">
    <source>
        <dbReference type="Proteomes" id="UP000663400"/>
    </source>
</evidence>
<dbReference type="Gene3D" id="3.40.50.300">
    <property type="entry name" value="P-loop containing nucleotide triphosphate hydrolases"/>
    <property type="match status" value="1"/>
</dbReference>
<organism evidence="1 2">
    <name type="scientific">Lysobacter arenosi</name>
    <dbReference type="NCBI Taxonomy" id="2795387"/>
    <lineage>
        <taxon>Bacteria</taxon>
        <taxon>Pseudomonadati</taxon>
        <taxon>Pseudomonadota</taxon>
        <taxon>Gammaproteobacteria</taxon>
        <taxon>Lysobacterales</taxon>
        <taxon>Lysobacteraceae</taxon>
        <taxon>Lysobacter</taxon>
    </lineage>
</organism>
<dbReference type="Proteomes" id="UP000663400">
    <property type="component" value="Chromosome"/>
</dbReference>
<protein>
    <submittedName>
        <fullName evidence="1">Uncharacterized protein</fullName>
    </submittedName>
</protein>
<dbReference type="InterPro" id="IPR027417">
    <property type="entry name" value="P-loop_NTPase"/>
</dbReference>
<accession>A0ABX7RA06</accession>
<dbReference type="EMBL" id="CP071517">
    <property type="protein sequence ID" value="QSX74977.1"/>
    <property type="molecule type" value="Genomic_DNA"/>
</dbReference>
<reference evidence="1 2" key="1">
    <citation type="submission" date="2021-02" db="EMBL/GenBank/DDBJ databases">
        <title>Lysobacter arenosi sp. nov., isolated from soil of gangwondo yeongwol, south Korea.</title>
        <authorList>
            <person name="Kim K.R."/>
            <person name="Kim K.H."/>
            <person name="Jeon C.O."/>
        </authorList>
    </citation>
    <scope>NUCLEOTIDE SEQUENCE [LARGE SCALE GENOMIC DNA]</scope>
    <source>
        <strain evidence="1 2">R7</strain>
    </source>
</reference>
<keyword evidence="2" id="KW-1185">Reference proteome</keyword>
<dbReference type="SUPFAM" id="SSF52540">
    <property type="entry name" value="P-loop containing nucleoside triphosphate hydrolases"/>
    <property type="match status" value="1"/>
</dbReference>
<name>A0ABX7RA06_9GAMM</name>
<gene>
    <name evidence="1" type="ORF">HIV01_017880</name>
</gene>
<proteinExistence type="predicted"/>
<sequence>MSPFAADTSVLQRAAEAAWFPLDLNVPERSFSFARIDAEALERSTFMDTRLDAAIAQVETVPADALAAFPVPATPPAWLLHTSFCGSTLLARALHVPARQVALKEPLVLRRLGDARHAGRDLGDLCELSARLLSRPWTDGGGVLIKATHAALNVAPDLLAATPASRAVLLTSSLDDFLVSNLKKNADTQAKIPALAERALQAGTLHLRLPPQALQPPDLLCAAALQWAAQRDLVVSLANRFGDRVRVLDFEALLAAPVDVAVACSRWLRLPASADDVAARAAEASLRNAKAVSVAYGADQREREAQLVLEHHADLIAHARGWAARFLQPALAAQLPMTAVEHWT</sequence>
<evidence type="ECO:0000313" key="1">
    <source>
        <dbReference type="EMBL" id="QSX74977.1"/>
    </source>
</evidence>
<dbReference type="RefSeq" id="WP_200604226.1">
    <property type="nucleotide sequence ID" value="NZ_CP071517.1"/>
</dbReference>